<dbReference type="PANTHER" id="PTHR21549:SF1">
    <property type="entry name" value="COILED-COIL DOMAIN-CONTAINING PROTEIN 148"/>
    <property type="match status" value="1"/>
</dbReference>
<gene>
    <name evidence="4" type="primary">CCDC148</name>
    <name evidence="4" type="ORF">CDAR_557471</name>
</gene>
<feature type="coiled-coil region" evidence="2">
    <location>
        <begin position="519"/>
        <end position="655"/>
    </location>
</feature>
<evidence type="ECO:0000256" key="1">
    <source>
        <dbReference type="ARBA" id="ARBA00023054"/>
    </source>
</evidence>
<accession>A0AAV4W0Q3</accession>
<organism evidence="4 5">
    <name type="scientific">Caerostris darwini</name>
    <dbReference type="NCBI Taxonomy" id="1538125"/>
    <lineage>
        <taxon>Eukaryota</taxon>
        <taxon>Metazoa</taxon>
        <taxon>Ecdysozoa</taxon>
        <taxon>Arthropoda</taxon>
        <taxon>Chelicerata</taxon>
        <taxon>Arachnida</taxon>
        <taxon>Araneae</taxon>
        <taxon>Araneomorphae</taxon>
        <taxon>Entelegynae</taxon>
        <taxon>Araneoidea</taxon>
        <taxon>Araneidae</taxon>
        <taxon>Caerostris</taxon>
    </lineage>
</organism>
<comment type="caution">
    <text evidence="4">The sequence shown here is derived from an EMBL/GenBank/DDBJ whole genome shotgun (WGS) entry which is preliminary data.</text>
</comment>
<feature type="region of interest" description="Disordered" evidence="3">
    <location>
        <begin position="726"/>
        <end position="748"/>
    </location>
</feature>
<feature type="region of interest" description="Disordered" evidence="3">
    <location>
        <begin position="126"/>
        <end position="155"/>
    </location>
</feature>
<name>A0AAV4W0Q3_9ARAC</name>
<evidence type="ECO:0000313" key="5">
    <source>
        <dbReference type="Proteomes" id="UP001054837"/>
    </source>
</evidence>
<sequence length="748" mass="87972">MSNQIAYARTSAAQSWRNWLSFAGVPSHMGVPGNDRTDVMTESNHPEFPLTLRTACNHITAAIDDFTIKSLKNLSGNKRLMFTRGESPFFDVESVGKSITAWVALKKAEVALTRGVEVLPSINSNSSLSKLEKNKPTAAGSPTKTVDPTKGSPKKRKMLRFTGVPRTRVDVSPTRALKPLHNDRINGLAAAKKSTNRILERADHFKSVTQSKKELALLYQHKIIWEQEYMHLQYMEDRLQREIYNHLTIYGQLGADGQLLLADNINFILEIEEEKAFFRENVVDPLWYIREDLKEWVRQHEGLRPLSDAAKVQHYQIKREVKELWAGYKEIAEDLLKEQRELEQQVKEALPHYVMAEEKQIAKGVPPEFHELYCPDPQLKENLIAELTRLDDSYSNRLRDLDRNCDRQACPGGWNDHDSAVFEHILEQYPADLPDRRVLCFDRLKRTFPHKTLGQLMSYETWYQNNRFHKDRRKKCLEDWARERWSWLLRAVTEISQAQQAHAGHQLSRDEALRQKFKCEVLRQRVEQWRKEKENERLQVSEMEAQRKLALKVVQQRQAAKEEYRRELARQRLAAYYEERLRFQKESEEALQRRVDDARKMSKDRSKHDKERVRYRTELFYANQKERRERMLKLREEEKARQHRLDQLRKQVQENLDHPPDRIHQDTVASQARKEASSEGLALKALHELRTVLDAEVHRDPRVRLEQQLREAGLLNSDYARHVLSQMHAPREPRKDTVSSLFLQDLEN</sequence>
<dbReference type="AlphaFoldDB" id="A0AAV4W0Q3"/>
<keyword evidence="5" id="KW-1185">Reference proteome</keyword>
<dbReference type="InterPro" id="IPR039902">
    <property type="entry name" value="CCDC148/CCDC112"/>
</dbReference>
<keyword evidence="1 2" id="KW-0175">Coiled coil</keyword>
<protein>
    <submittedName>
        <fullName evidence="4">Coiled-coil domain-containing protein 148</fullName>
    </submittedName>
</protein>
<dbReference type="EMBL" id="BPLQ01013974">
    <property type="protein sequence ID" value="GIY76282.1"/>
    <property type="molecule type" value="Genomic_DNA"/>
</dbReference>
<evidence type="ECO:0000256" key="2">
    <source>
        <dbReference type="SAM" id="Coils"/>
    </source>
</evidence>
<proteinExistence type="predicted"/>
<dbReference type="Proteomes" id="UP001054837">
    <property type="component" value="Unassembled WGS sequence"/>
</dbReference>
<evidence type="ECO:0000256" key="3">
    <source>
        <dbReference type="SAM" id="MobiDB-lite"/>
    </source>
</evidence>
<dbReference type="PANTHER" id="PTHR21549">
    <property type="entry name" value="MUTATED IN BLADDER CANCER 1"/>
    <property type="match status" value="1"/>
</dbReference>
<evidence type="ECO:0000313" key="4">
    <source>
        <dbReference type="EMBL" id="GIY76282.1"/>
    </source>
</evidence>
<reference evidence="4 5" key="1">
    <citation type="submission" date="2021-06" db="EMBL/GenBank/DDBJ databases">
        <title>Caerostris darwini draft genome.</title>
        <authorList>
            <person name="Kono N."/>
            <person name="Arakawa K."/>
        </authorList>
    </citation>
    <scope>NUCLEOTIDE SEQUENCE [LARGE SCALE GENOMIC DNA]</scope>
</reference>